<dbReference type="AlphaFoldDB" id="A0A6M8SUK9"/>
<sequence length="541" mass="58236">MGVALRIKHKLWLLTGLALLGLLGIGLAMLLSSRQSMLEDREAKTLSLIELGHSVIEHYGQLEKNGSLSKEAAQAQAKAALKNLRYDQDNYFSIYDPQYHMVQHPIKPELTGKDLSGLKDKNGVPIVVELVKAAQSGNAQFVRYLWPKPGQDTPVAKISTAKLFQPWGWIISSGIYIDDLDAIFKQRALFLGGALVLVAGVLLLASLWIAHSITAPLDALRVAMQQIAASGDLTRRVKISGNRDLAEIADTFNALIASLQQLLMRVSSATQQVSQTTDQLVNSSQAVEQGSVAQHRAAASATVAIEQISTSIDQVAANVCGTADVTRELRELAGHGRQAVKAAAEEMHQIANEIDSSAGAVHSMGQRSLQISEIVGVIREIADQTNLLALNAAIEAARAGESGRGFAVVADEVRKLAERTGQSTQQITETIHIIQQETQSVVGNIEGVSLRARQGAQLAQQADQLVEQLDQHSAQVGPLVGEISTATQEQSRATQHIARNVEDISSMAENNVREVGSAANSVRQLKALVLELNGRVEQFKV</sequence>
<comment type="subcellular location">
    <subcellularLocation>
        <location evidence="1">Cell inner membrane</location>
        <topology evidence="1">Multi-pass membrane protein</topology>
    </subcellularLocation>
</comment>
<keyword evidence="2" id="KW-1003">Cell membrane</keyword>
<dbReference type="InterPro" id="IPR003660">
    <property type="entry name" value="HAMP_dom"/>
</dbReference>
<dbReference type="Gene3D" id="3.30.450.20">
    <property type="entry name" value="PAS domain"/>
    <property type="match status" value="1"/>
</dbReference>
<dbReference type="CDD" id="cd11386">
    <property type="entry name" value="MCP_signal"/>
    <property type="match status" value="1"/>
</dbReference>
<name>A0A6M8SUK9_9NEIS</name>
<evidence type="ECO:0000259" key="12">
    <source>
        <dbReference type="PROSITE" id="PS50192"/>
    </source>
</evidence>
<keyword evidence="5 10" id="KW-1133">Transmembrane helix</keyword>
<feature type="transmembrane region" description="Helical" evidence="10">
    <location>
        <begin position="12"/>
        <end position="31"/>
    </location>
</feature>
<dbReference type="PROSITE" id="PS50111">
    <property type="entry name" value="CHEMOTAXIS_TRANSDUC_2"/>
    <property type="match status" value="1"/>
</dbReference>
<dbReference type="InterPro" id="IPR004090">
    <property type="entry name" value="Chemotax_Me-accpt_rcpt"/>
</dbReference>
<keyword evidence="6 10" id="KW-0472">Membrane</keyword>
<dbReference type="InterPro" id="IPR033480">
    <property type="entry name" value="sCache_2"/>
</dbReference>
<dbReference type="PRINTS" id="PR00260">
    <property type="entry name" value="CHEMTRNSDUCR"/>
</dbReference>
<dbReference type="SMART" id="SM01049">
    <property type="entry name" value="Cache_2"/>
    <property type="match status" value="1"/>
</dbReference>
<dbReference type="InterPro" id="IPR000727">
    <property type="entry name" value="T_SNARE_dom"/>
</dbReference>
<proteinExistence type="inferred from homology"/>
<feature type="domain" description="Methyl-accepting transducer" evidence="11">
    <location>
        <begin position="269"/>
        <end position="505"/>
    </location>
</feature>
<evidence type="ECO:0000256" key="3">
    <source>
        <dbReference type="ARBA" id="ARBA00022519"/>
    </source>
</evidence>
<keyword evidence="15" id="KW-1185">Reference proteome</keyword>
<dbReference type="Pfam" id="PF00015">
    <property type="entry name" value="MCPsignal"/>
    <property type="match status" value="1"/>
</dbReference>
<dbReference type="Pfam" id="PF17200">
    <property type="entry name" value="sCache_2"/>
    <property type="match status" value="1"/>
</dbReference>
<evidence type="ECO:0000256" key="8">
    <source>
        <dbReference type="ARBA" id="ARBA00029447"/>
    </source>
</evidence>
<dbReference type="CDD" id="cd06225">
    <property type="entry name" value="HAMP"/>
    <property type="match status" value="1"/>
</dbReference>
<dbReference type="GO" id="GO:0006935">
    <property type="term" value="P:chemotaxis"/>
    <property type="evidence" value="ECO:0007669"/>
    <property type="project" value="InterPro"/>
</dbReference>
<dbReference type="SUPFAM" id="SSF58104">
    <property type="entry name" value="Methyl-accepting chemotaxis protein (MCP) signaling domain"/>
    <property type="match status" value="1"/>
</dbReference>
<evidence type="ECO:0000256" key="2">
    <source>
        <dbReference type="ARBA" id="ARBA00022475"/>
    </source>
</evidence>
<dbReference type="InterPro" id="IPR004089">
    <property type="entry name" value="MCPsignal_dom"/>
</dbReference>
<evidence type="ECO:0000256" key="1">
    <source>
        <dbReference type="ARBA" id="ARBA00004429"/>
    </source>
</evidence>
<feature type="domain" description="HAMP" evidence="13">
    <location>
        <begin position="211"/>
        <end position="264"/>
    </location>
</feature>
<dbReference type="PANTHER" id="PTHR32089:SF119">
    <property type="entry name" value="METHYL-ACCEPTING CHEMOTAXIS PROTEIN CTPL"/>
    <property type="match status" value="1"/>
</dbReference>
<evidence type="ECO:0000256" key="6">
    <source>
        <dbReference type="ARBA" id="ARBA00023136"/>
    </source>
</evidence>
<keyword evidence="7 9" id="KW-0807">Transducer</keyword>
<keyword evidence="3" id="KW-0997">Cell inner membrane</keyword>
<evidence type="ECO:0000256" key="10">
    <source>
        <dbReference type="SAM" id="Phobius"/>
    </source>
</evidence>
<dbReference type="Proteomes" id="UP000504844">
    <property type="component" value="Chromosome"/>
</dbReference>
<dbReference type="Gene3D" id="1.10.287.950">
    <property type="entry name" value="Methyl-accepting chemotaxis protein"/>
    <property type="match status" value="1"/>
</dbReference>
<dbReference type="SMART" id="SM00304">
    <property type="entry name" value="HAMP"/>
    <property type="match status" value="1"/>
</dbReference>
<dbReference type="RefSeq" id="WP_173533729.1">
    <property type="nucleotide sequence ID" value="NZ_CP054143.1"/>
</dbReference>
<dbReference type="PROSITE" id="PS50192">
    <property type="entry name" value="T_SNARE"/>
    <property type="match status" value="1"/>
</dbReference>
<dbReference type="GO" id="GO:0005886">
    <property type="term" value="C:plasma membrane"/>
    <property type="evidence" value="ECO:0007669"/>
    <property type="project" value="UniProtKB-SubCell"/>
</dbReference>
<evidence type="ECO:0000313" key="14">
    <source>
        <dbReference type="EMBL" id="QKJ67226.1"/>
    </source>
</evidence>
<dbReference type="PANTHER" id="PTHR32089">
    <property type="entry name" value="METHYL-ACCEPTING CHEMOTAXIS PROTEIN MCPB"/>
    <property type="match status" value="1"/>
</dbReference>
<reference evidence="14 15" key="1">
    <citation type="submission" date="2020-05" db="EMBL/GenBank/DDBJ databases">
        <title>Complete genome sequence of Deefgea sp. D17.</title>
        <authorList>
            <person name="Bae J.-W."/>
            <person name="Han J.E."/>
        </authorList>
    </citation>
    <scope>NUCLEOTIDE SEQUENCE [LARGE SCALE GENOMIC DNA]</scope>
    <source>
        <strain evidence="14 15">D17</strain>
    </source>
</reference>
<dbReference type="FunFam" id="1.10.287.950:FF:000001">
    <property type="entry name" value="Methyl-accepting chemotaxis sensory transducer"/>
    <property type="match status" value="1"/>
</dbReference>
<evidence type="ECO:0000256" key="9">
    <source>
        <dbReference type="PROSITE-ProRule" id="PRU00284"/>
    </source>
</evidence>
<dbReference type="Pfam" id="PF00672">
    <property type="entry name" value="HAMP"/>
    <property type="match status" value="1"/>
</dbReference>
<evidence type="ECO:0000313" key="15">
    <source>
        <dbReference type="Proteomes" id="UP000504844"/>
    </source>
</evidence>
<dbReference type="GO" id="GO:0004888">
    <property type="term" value="F:transmembrane signaling receptor activity"/>
    <property type="evidence" value="ECO:0007669"/>
    <property type="project" value="InterPro"/>
</dbReference>
<evidence type="ECO:0000259" key="11">
    <source>
        <dbReference type="PROSITE" id="PS50111"/>
    </source>
</evidence>
<dbReference type="KEGG" id="dee:HQN60_11230"/>
<evidence type="ECO:0000256" key="4">
    <source>
        <dbReference type="ARBA" id="ARBA00022692"/>
    </source>
</evidence>
<evidence type="ECO:0000256" key="5">
    <source>
        <dbReference type="ARBA" id="ARBA00022989"/>
    </source>
</evidence>
<keyword evidence="4 10" id="KW-0812">Transmembrane</keyword>
<feature type="transmembrane region" description="Helical" evidence="10">
    <location>
        <begin position="188"/>
        <end position="210"/>
    </location>
</feature>
<dbReference type="GO" id="GO:0007165">
    <property type="term" value="P:signal transduction"/>
    <property type="evidence" value="ECO:0007669"/>
    <property type="project" value="UniProtKB-KW"/>
</dbReference>
<evidence type="ECO:0000256" key="7">
    <source>
        <dbReference type="ARBA" id="ARBA00023224"/>
    </source>
</evidence>
<dbReference type="SMART" id="SM00283">
    <property type="entry name" value="MA"/>
    <property type="match status" value="1"/>
</dbReference>
<dbReference type="PROSITE" id="PS50885">
    <property type="entry name" value="HAMP"/>
    <property type="match status" value="1"/>
</dbReference>
<evidence type="ECO:0000259" key="13">
    <source>
        <dbReference type="PROSITE" id="PS50885"/>
    </source>
</evidence>
<comment type="similarity">
    <text evidence="8">Belongs to the methyl-accepting chemotaxis (MCP) protein family.</text>
</comment>
<accession>A0A6M8SUK9</accession>
<gene>
    <name evidence="14" type="ORF">HQN60_11230</name>
</gene>
<dbReference type="EMBL" id="CP054143">
    <property type="protein sequence ID" value="QKJ67226.1"/>
    <property type="molecule type" value="Genomic_DNA"/>
</dbReference>
<feature type="domain" description="T-SNARE coiled-coil homology" evidence="12">
    <location>
        <begin position="456"/>
        <end position="518"/>
    </location>
</feature>
<organism evidence="14 15">
    <name type="scientific">Deefgea piscis</name>
    <dbReference type="NCBI Taxonomy" id="2739061"/>
    <lineage>
        <taxon>Bacteria</taxon>
        <taxon>Pseudomonadati</taxon>
        <taxon>Pseudomonadota</taxon>
        <taxon>Betaproteobacteria</taxon>
        <taxon>Neisseriales</taxon>
        <taxon>Chitinibacteraceae</taxon>
        <taxon>Deefgea</taxon>
    </lineage>
</organism>
<protein>
    <submittedName>
        <fullName evidence="14">Methyl-accepting chemotaxis protein</fullName>
    </submittedName>
</protein>